<dbReference type="AlphaFoldDB" id="D3H2R5"/>
<organism evidence="1 2">
    <name type="scientific">Escherichia coli O44:H18 (strain 042 / EAEC)</name>
    <dbReference type="NCBI Taxonomy" id="216592"/>
    <lineage>
        <taxon>Bacteria</taxon>
        <taxon>Pseudomonadati</taxon>
        <taxon>Pseudomonadota</taxon>
        <taxon>Gammaproteobacteria</taxon>
        <taxon>Enterobacterales</taxon>
        <taxon>Enterobacteriaceae</taxon>
        <taxon>Escherichia</taxon>
    </lineage>
</organism>
<gene>
    <name evidence="1" type="ordered locus">EC042_1337</name>
</gene>
<dbReference type="EMBL" id="FN554766">
    <property type="protein sequence ID" value="CBG34158.1"/>
    <property type="molecule type" value="Genomic_DNA"/>
</dbReference>
<dbReference type="HOGENOM" id="CLU_3269206_0_0_6"/>
<reference evidence="1 2" key="1">
    <citation type="journal article" date="2010" name="PLoS ONE">
        <title>Complete genome sequence and comparative metabolic profiling of the prototypical enteroaggregative Escherichia coli strain 042.</title>
        <authorList>
            <person name="Chaudhuri R.R."/>
            <person name="Sebaihia M."/>
            <person name="Hobman J.L."/>
            <person name="Webber M.A."/>
            <person name="Leyton D.L."/>
            <person name="Goldberg M.D."/>
            <person name="Cunningham A.F."/>
            <person name="Scott-Tucker A."/>
            <person name="Ferguson P.R."/>
            <person name="Thomas C.M."/>
            <person name="Frankel G."/>
            <person name="Tang C.M."/>
            <person name="Dudley E.G."/>
            <person name="Roberts I.S."/>
            <person name="Rasko D.A."/>
            <person name="Pallen M.J."/>
            <person name="Parkhill J."/>
            <person name="Nataro J.P."/>
            <person name="Thomson N.R."/>
            <person name="Henderson I.R."/>
        </authorList>
    </citation>
    <scope>NUCLEOTIDE SEQUENCE [LARGE SCALE GENOMIC DNA]</scope>
    <source>
        <strain evidence="2">042 / EAEC</strain>
    </source>
</reference>
<proteinExistence type="predicted"/>
<sequence>MPGILNAPALNPLRRVFALVWLTKIEKCENMWFTNSKKSET</sequence>
<protein>
    <submittedName>
        <fullName evidence="1">Phage protein</fullName>
    </submittedName>
</protein>
<dbReference type="KEGG" id="elo:EC042_1337"/>
<name>D3H2R5_ECO44</name>
<evidence type="ECO:0000313" key="1">
    <source>
        <dbReference type="EMBL" id="CBG34158.1"/>
    </source>
</evidence>
<dbReference type="Proteomes" id="UP000001407">
    <property type="component" value="Chromosome"/>
</dbReference>
<accession>D3H2R5</accession>
<evidence type="ECO:0000313" key="2">
    <source>
        <dbReference type="Proteomes" id="UP000001407"/>
    </source>
</evidence>